<evidence type="ECO:0000313" key="2">
    <source>
        <dbReference type="EMBL" id="MCO5723314.1"/>
    </source>
</evidence>
<dbReference type="RefSeq" id="WP_252739693.1">
    <property type="nucleotide sequence ID" value="NZ_JAMXIB010000001.1"/>
</dbReference>
<dbReference type="SUPFAM" id="SSF47336">
    <property type="entry name" value="ACP-like"/>
    <property type="match status" value="1"/>
</dbReference>
<dbReference type="Pfam" id="PF00550">
    <property type="entry name" value="PP-binding"/>
    <property type="match status" value="1"/>
</dbReference>
<name>A0ABT1AUG5_9FLAO</name>
<evidence type="ECO:0000259" key="1">
    <source>
        <dbReference type="Pfam" id="PF00550"/>
    </source>
</evidence>
<dbReference type="Proteomes" id="UP001206312">
    <property type="component" value="Unassembled WGS sequence"/>
</dbReference>
<keyword evidence="3" id="KW-1185">Reference proteome</keyword>
<accession>A0ABT1AUG5</accession>
<dbReference type="EMBL" id="JAMXIB010000001">
    <property type="protein sequence ID" value="MCO5723314.1"/>
    <property type="molecule type" value="Genomic_DNA"/>
</dbReference>
<protein>
    <submittedName>
        <fullName evidence="2">Acyl carrier protein</fullName>
    </submittedName>
</protein>
<gene>
    <name evidence="2" type="ORF">NG653_00500</name>
</gene>
<feature type="domain" description="Carrier" evidence="1">
    <location>
        <begin position="14"/>
        <end position="68"/>
    </location>
</feature>
<dbReference type="InterPro" id="IPR009081">
    <property type="entry name" value="PP-bd_ACP"/>
</dbReference>
<evidence type="ECO:0000313" key="3">
    <source>
        <dbReference type="Proteomes" id="UP001206312"/>
    </source>
</evidence>
<comment type="caution">
    <text evidence="2">The sequence shown here is derived from an EMBL/GenBank/DDBJ whole genome shotgun (WGS) entry which is preliminary data.</text>
</comment>
<proteinExistence type="predicted"/>
<organism evidence="2 3">
    <name type="scientific">Robiginitalea marina</name>
    <dbReference type="NCBI Taxonomy" id="2954105"/>
    <lineage>
        <taxon>Bacteria</taxon>
        <taxon>Pseudomonadati</taxon>
        <taxon>Bacteroidota</taxon>
        <taxon>Flavobacteriia</taxon>
        <taxon>Flavobacteriales</taxon>
        <taxon>Flavobacteriaceae</taxon>
        <taxon>Robiginitalea</taxon>
    </lineage>
</organism>
<sequence length="77" mass="8782">MKENILSFLAEIRPECDFENSMNFIEEGLLDSFDIVSLVTSLDEEFKISIEGTDIIPENFANLDSIERLLLKNGAKR</sequence>
<dbReference type="InterPro" id="IPR036736">
    <property type="entry name" value="ACP-like_sf"/>
</dbReference>
<dbReference type="Gene3D" id="1.10.1200.10">
    <property type="entry name" value="ACP-like"/>
    <property type="match status" value="1"/>
</dbReference>
<reference evidence="2 3" key="1">
    <citation type="submission" date="2022-06" db="EMBL/GenBank/DDBJ databases">
        <authorList>
            <person name="Xuan X."/>
        </authorList>
    </citation>
    <scope>NUCLEOTIDE SEQUENCE [LARGE SCALE GENOMIC DNA]</scope>
    <source>
        <strain evidence="2 3">2V75</strain>
    </source>
</reference>